<reference evidence="2" key="1">
    <citation type="submission" date="2019-01" db="EMBL/GenBank/DDBJ databases">
        <title>Draft genome sequences of three monokaryotic isolates of the white-rot basidiomycete fungus Dichomitus squalens.</title>
        <authorList>
            <consortium name="DOE Joint Genome Institute"/>
            <person name="Lopez S.C."/>
            <person name="Andreopoulos B."/>
            <person name="Pangilinan J."/>
            <person name="Lipzen A."/>
            <person name="Riley R."/>
            <person name="Ahrendt S."/>
            <person name="Ng V."/>
            <person name="Barry K."/>
            <person name="Daum C."/>
            <person name="Grigoriev I.V."/>
            <person name="Hilden K.S."/>
            <person name="Makela M.R."/>
            <person name="de Vries R.P."/>
        </authorList>
    </citation>
    <scope>NUCLEOTIDE SEQUENCE [LARGE SCALE GENOMIC DNA]</scope>
    <source>
        <strain evidence="2">OM18370.1</strain>
    </source>
</reference>
<protein>
    <submittedName>
        <fullName evidence="2">Uncharacterized protein</fullName>
    </submittedName>
</protein>
<sequence>MPLFLFHPTRPPDSLSNRGRGIRARRSPPAFELAFTSLITITCSGIFAADSWSARTDHLAYMPSRC</sequence>
<organism evidence="2">
    <name type="scientific">Dichomitus squalens</name>
    <dbReference type="NCBI Taxonomy" id="114155"/>
    <lineage>
        <taxon>Eukaryota</taxon>
        <taxon>Fungi</taxon>
        <taxon>Dikarya</taxon>
        <taxon>Basidiomycota</taxon>
        <taxon>Agaricomycotina</taxon>
        <taxon>Agaricomycetes</taxon>
        <taxon>Polyporales</taxon>
        <taxon>Polyporaceae</taxon>
        <taxon>Dichomitus</taxon>
    </lineage>
</organism>
<evidence type="ECO:0000313" key="2">
    <source>
        <dbReference type="EMBL" id="TBU34852.1"/>
    </source>
</evidence>
<dbReference type="EMBL" id="ML143387">
    <property type="protein sequence ID" value="TBU34852.1"/>
    <property type="molecule type" value="Genomic_DNA"/>
</dbReference>
<evidence type="ECO:0000256" key="1">
    <source>
        <dbReference type="SAM" id="MobiDB-lite"/>
    </source>
</evidence>
<dbReference type="AlphaFoldDB" id="A0A4Q9N6D0"/>
<proteinExistence type="predicted"/>
<gene>
    <name evidence="2" type="ORF">BD311DRAFT_745071</name>
</gene>
<name>A0A4Q9N6D0_9APHY</name>
<dbReference type="Proteomes" id="UP000292957">
    <property type="component" value="Unassembled WGS sequence"/>
</dbReference>
<accession>A0A4Q9N6D0</accession>
<feature type="region of interest" description="Disordered" evidence="1">
    <location>
        <begin position="1"/>
        <end position="22"/>
    </location>
</feature>